<evidence type="ECO:0000313" key="14">
    <source>
        <dbReference type="Proteomes" id="UP000694389"/>
    </source>
</evidence>
<dbReference type="InterPro" id="IPR041577">
    <property type="entry name" value="RT_RNaseH_2"/>
</dbReference>
<dbReference type="GO" id="GO:0008233">
    <property type="term" value="F:peptidase activity"/>
    <property type="evidence" value="ECO:0007669"/>
    <property type="project" value="UniProtKB-KW"/>
</dbReference>
<comment type="similarity">
    <text evidence="1">Belongs to the beta type-B retroviral polymerase family. HERV class-II K(HML-2) pol subfamily.</text>
</comment>
<evidence type="ECO:0000259" key="12">
    <source>
        <dbReference type="PROSITE" id="PS50994"/>
    </source>
</evidence>
<dbReference type="Pfam" id="PF17919">
    <property type="entry name" value="RT_RNaseH_2"/>
    <property type="match status" value="1"/>
</dbReference>
<dbReference type="InterPro" id="IPR043502">
    <property type="entry name" value="DNA/RNA_pol_sf"/>
</dbReference>
<dbReference type="Ensembl" id="ENSDLAT00005087383.1">
    <property type="protein sequence ID" value="ENSDLAP00005076224.1"/>
    <property type="gene ID" value="ENSDLAG00005032835.1"/>
</dbReference>
<evidence type="ECO:0000256" key="4">
    <source>
        <dbReference type="ARBA" id="ARBA00022679"/>
    </source>
</evidence>
<dbReference type="Pfam" id="PF00665">
    <property type="entry name" value="rve"/>
    <property type="match status" value="1"/>
</dbReference>
<keyword evidence="6" id="KW-0540">Nuclease</keyword>
<dbReference type="InterPro" id="IPR001584">
    <property type="entry name" value="Integrase_cat-core"/>
</dbReference>
<dbReference type="FunFam" id="3.30.420.10:FF:000032">
    <property type="entry name" value="Retrovirus-related Pol polyprotein from transposon 297-like Protein"/>
    <property type="match status" value="1"/>
</dbReference>
<sequence length="820" mass="93434">MHERDRTKTAFTTPFGLYEYVRMPFGVCNGPATFQRLMQVTMNDLIFQILLVYLDDILVFSETFEQHLERLETVLKRLSDTGLKVKLQKCAFLQQSVKFLGHQVSAEGVGTDPSKVSAVKNWKVPTTGKELQSFLGFCSYYRRFIQGFSQIAGPLHDLVNKCSGVKKTGKVGHQFCTMWTPECDSSFEQLKQKLTSAPILGFADFTQPFILETDASQHGLGAVLCQQQGDTKRVIAYASRRLCQAEKNDRNYSSMKLELLALKWAVAEKFRGYLLGSKFVILTDNNPLCHLQTAKLGAIEQRWVAQLSVFDFEVKYRPGSSNAAADALSRQEFAGEPETDPDSDFDNCIAVCNLIERGTVLDPGLVSKGFECVKVRQIRAAESGSSDLSAKQGNTPTLPGYTREELIGFQSNDPTLKAFRTFWRQGRRPSPRERAALPSQVKRLLKQWSCIQQREGLLYRVITDSRHGEVWQLLVPGCLRDQVLENVHNNMGHQGIERTVNLLRERCFWVGLCEDVENWVKNCERCVLTKMPQPKIHAPVQAFLASRPLEVVAVDFTMLESASDGRENVLVVTDVFTKFTQAYPTKDQKADTTAKVLLREWFMKYGVPERLHSDQGRNFESEVIAELCKLYGVKKTRTTPYRPQGNAQCERYNRTLHDLLRTLPPEKKKRWPEHLPELVYAYNVTPHSSTGYSPYYLLFGVQPHLPVDALLGRECVSDRKQDWLSVHQERLRQAHERAREYSEQKAAERIALQNEKVYCPPVDVGQLVFLRHRPLGRHKIQDAWSPIVYKVVDIQGTTHTVEPFEGVPLREFIGQNCDLV</sequence>
<dbReference type="Pfam" id="PF00078">
    <property type="entry name" value="RVT_1"/>
    <property type="match status" value="1"/>
</dbReference>
<dbReference type="SUPFAM" id="SSF56672">
    <property type="entry name" value="DNA/RNA polymerases"/>
    <property type="match status" value="1"/>
</dbReference>
<dbReference type="FunFam" id="3.30.70.270:FF:000020">
    <property type="entry name" value="Transposon Tf2-6 polyprotein-like Protein"/>
    <property type="match status" value="1"/>
</dbReference>
<dbReference type="Gene3D" id="3.10.10.10">
    <property type="entry name" value="HIV Type 1 Reverse Transcriptase, subunit A, domain 1"/>
    <property type="match status" value="1"/>
</dbReference>
<dbReference type="InterPro" id="IPR036397">
    <property type="entry name" value="RNaseH_sf"/>
</dbReference>
<evidence type="ECO:0000256" key="1">
    <source>
        <dbReference type="ARBA" id="ARBA00010879"/>
    </source>
</evidence>
<dbReference type="FunFam" id="1.10.340.70:FF:000001">
    <property type="entry name" value="Retrovirus-related Pol polyprotein from transposon gypsy-like Protein"/>
    <property type="match status" value="1"/>
</dbReference>
<dbReference type="AlphaFoldDB" id="A0A8P4KI47"/>
<evidence type="ECO:0000256" key="6">
    <source>
        <dbReference type="ARBA" id="ARBA00022722"/>
    </source>
</evidence>
<dbReference type="SUPFAM" id="SSF53098">
    <property type="entry name" value="Ribonuclease H-like"/>
    <property type="match status" value="1"/>
</dbReference>
<dbReference type="GeneTree" id="ENSGT01100000263500"/>
<proteinExistence type="inferred from homology"/>
<keyword evidence="14" id="KW-1185">Reference proteome</keyword>
<evidence type="ECO:0000256" key="3">
    <source>
        <dbReference type="ARBA" id="ARBA00022670"/>
    </source>
</evidence>
<dbReference type="Pfam" id="PF17921">
    <property type="entry name" value="Integrase_H2C2"/>
    <property type="match status" value="1"/>
</dbReference>
<dbReference type="PANTHER" id="PTHR37984:SF15">
    <property type="entry name" value="INTEGRASE CATALYTIC DOMAIN-CONTAINING PROTEIN"/>
    <property type="match status" value="1"/>
</dbReference>
<organism evidence="13 14">
    <name type="scientific">Dicentrarchus labrax</name>
    <name type="common">European seabass</name>
    <name type="synonym">Morone labrax</name>
    <dbReference type="NCBI Taxonomy" id="13489"/>
    <lineage>
        <taxon>Eukaryota</taxon>
        <taxon>Metazoa</taxon>
        <taxon>Chordata</taxon>
        <taxon>Craniata</taxon>
        <taxon>Vertebrata</taxon>
        <taxon>Euteleostomi</taxon>
        <taxon>Actinopterygii</taxon>
        <taxon>Neopterygii</taxon>
        <taxon>Teleostei</taxon>
        <taxon>Neoteleostei</taxon>
        <taxon>Acanthomorphata</taxon>
        <taxon>Eupercaria</taxon>
        <taxon>Moronidae</taxon>
        <taxon>Dicentrarchus</taxon>
    </lineage>
</organism>
<evidence type="ECO:0000256" key="5">
    <source>
        <dbReference type="ARBA" id="ARBA00022695"/>
    </source>
</evidence>
<dbReference type="InterPro" id="IPR041588">
    <property type="entry name" value="Integrase_H2C2"/>
</dbReference>
<dbReference type="InterPro" id="IPR043128">
    <property type="entry name" value="Rev_trsase/Diguanyl_cyclase"/>
</dbReference>
<evidence type="ECO:0000256" key="10">
    <source>
        <dbReference type="ARBA" id="ARBA00039658"/>
    </source>
</evidence>
<dbReference type="CDD" id="cd01647">
    <property type="entry name" value="RT_LTR"/>
    <property type="match status" value="1"/>
</dbReference>
<dbReference type="GO" id="GO:0006508">
    <property type="term" value="P:proteolysis"/>
    <property type="evidence" value="ECO:0007669"/>
    <property type="project" value="UniProtKB-KW"/>
</dbReference>
<evidence type="ECO:0000259" key="11">
    <source>
        <dbReference type="PROSITE" id="PS50878"/>
    </source>
</evidence>
<dbReference type="FunFam" id="3.30.70.270:FF:000003">
    <property type="entry name" value="Transposon Ty3-G Gag-Pol polyprotein"/>
    <property type="match status" value="1"/>
</dbReference>
<name>A0A8P4KI47_DICLA</name>
<keyword evidence="9" id="KW-0695">RNA-directed DNA polymerase</keyword>
<dbReference type="PANTHER" id="PTHR37984">
    <property type="entry name" value="PROTEIN CBG26694"/>
    <property type="match status" value="1"/>
</dbReference>
<dbReference type="EC" id="3.1.26.4" evidence="2"/>
<keyword evidence="7" id="KW-0255">Endonuclease</keyword>
<dbReference type="CDD" id="cd09274">
    <property type="entry name" value="RNase_HI_RT_Ty3"/>
    <property type="match status" value="1"/>
</dbReference>
<dbReference type="InterPro" id="IPR012337">
    <property type="entry name" value="RNaseH-like_sf"/>
</dbReference>
<dbReference type="Gene3D" id="3.10.20.370">
    <property type="match status" value="1"/>
</dbReference>
<dbReference type="Ensembl" id="ENSDLAT00005072112.1">
    <property type="protein sequence ID" value="ENSDLAP00005066210.1"/>
    <property type="gene ID" value="ENSDLAG00005032835.1"/>
</dbReference>
<evidence type="ECO:0000256" key="2">
    <source>
        <dbReference type="ARBA" id="ARBA00012180"/>
    </source>
</evidence>
<dbReference type="Ensembl" id="ENSDLAT00005068433.1">
    <property type="protein sequence ID" value="ENSDLAP00005071749.1"/>
    <property type="gene ID" value="ENSDLAG00005032835.1"/>
</dbReference>
<dbReference type="Proteomes" id="UP000694389">
    <property type="component" value="Unassembled WGS sequence"/>
</dbReference>
<dbReference type="Ensembl" id="ENSDLAT00005078280.1">
    <property type="protein sequence ID" value="ENSDLAP00005066365.1"/>
    <property type="gene ID" value="ENSDLAG00005032835.1"/>
</dbReference>
<dbReference type="GO" id="GO:0015074">
    <property type="term" value="P:DNA integration"/>
    <property type="evidence" value="ECO:0007669"/>
    <property type="project" value="InterPro"/>
</dbReference>
<dbReference type="FunFam" id="3.10.20.370:FF:000001">
    <property type="entry name" value="Retrovirus-related Pol polyprotein from transposon 17.6-like protein"/>
    <property type="match status" value="1"/>
</dbReference>
<keyword evidence="4" id="KW-0808">Transferase</keyword>
<keyword evidence="3" id="KW-0645">Protease</keyword>
<dbReference type="InterPro" id="IPR000477">
    <property type="entry name" value="RT_dom"/>
</dbReference>
<feature type="domain" description="Reverse transcriptase" evidence="11">
    <location>
        <begin position="1"/>
        <end position="104"/>
    </location>
</feature>
<feature type="domain" description="Integrase catalytic" evidence="12">
    <location>
        <begin position="544"/>
        <end position="702"/>
    </location>
</feature>
<dbReference type="GO" id="GO:0004523">
    <property type="term" value="F:RNA-DNA hybrid ribonuclease activity"/>
    <property type="evidence" value="ECO:0007669"/>
    <property type="project" value="UniProtKB-EC"/>
</dbReference>
<dbReference type="InterPro" id="IPR050951">
    <property type="entry name" value="Retrovirus_Pol_polyprotein"/>
</dbReference>
<evidence type="ECO:0000256" key="9">
    <source>
        <dbReference type="ARBA" id="ARBA00022918"/>
    </source>
</evidence>
<evidence type="ECO:0000313" key="13">
    <source>
        <dbReference type="Ensembl" id="ENSDLAP00005076224.1"/>
    </source>
</evidence>
<dbReference type="Gene3D" id="3.30.420.10">
    <property type="entry name" value="Ribonuclease H-like superfamily/Ribonuclease H"/>
    <property type="match status" value="1"/>
</dbReference>
<evidence type="ECO:0000256" key="7">
    <source>
        <dbReference type="ARBA" id="ARBA00022759"/>
    </source>
</evidence>
<evidence type="ECO:0000256" key="8">
    <source>
        <dbReference type="ARBA" id="ARBA00022801"/>
    </source>
</evidence>
<dbReference type="Gene3D" id="1.10.340.70">
    <property type="match status" value="1"/>
</dbReference>
<keyword evidence="5" id="KW-0548">Nucleotidyltransferase</keyword>
<dbReference type="Ensembl" id="ENSDLAT00005081753.1">
    <property type="protein sequence ID" value="ENSDLAP00005071321.1"/>
    <property type="gene ID" value="ENSDLAG00005032835.1"/>
</dbReference>
<dbReference type="PROSITE" id="PS50878">
    <property type="entry name" value="RT_POL"/>
    <property type="match status" value="1"/>
</dbReference>
<dbReference type="PROSITE" id="PS50994">
    <property type="entry name" value="INTEGRASE"/>
    <property type="match status" value="1"/>
</dbReference>
<accession>A0A8P4KI47</accession>
<dbReference type="FunFam" id="3.10.10.10:FF:000007">
    <property type="entry name" value="Retrovirus-related Pol polyprotein from transposon 17.6-like Protein"/>
    <property type="match status" value="1"/>
</dbReference>
<dbReference type="GO" id="GO:0003676">
    <property type="term" value="F:nucleic acid binding"/>
    <property type="evidence" value="ECO:0007669"/>
    <property type="project" value="InterPro"/>
</dbReference>
<dbReference type="Gene3D" id="3.30.70.270">
    <property type="match status" value="2"/>
</dbReference>
<reference evidence="13" key="1">
    <citation type="submission" date="2025-05" db="UniProtKB">
        <authorList>
            <consortium name="Ensembl"/>
        </authorList>
    </citation>
    <scope>IDENTIFICATION</scope>
</reference>
<dbReference type="GO" id="GO:0003964">
    <property type="term" value="F:RNA-directed DNA polymerase activity"/>
    <property type="evidence" value="ECO:0007669"/>
    <property type="project" value="UniProtKB-KW"/>
</dbReference>
<keyword evidence="8" id="KW-0378">Hydrolase</keyword>
<protein>
    <recommendedName>
        <fullName evidence="10">Gypsy retrotransposon integrase-like protein 1</fullName>
        <ecNumber evidence="2">3.1.26.4</ecNumber>
    </recommendedName>
</protein>